<dbReference type="Gene3D" id="1.10.260.40">
    <property type="entry name" value="lambda repressor-like DNA-binding domains"/>
    <property type="match status" value="1"/>
</dbReference>
<organism evidence="4 5">
    <name type="scientific">Pontibacillus salicampi</name>
    <dbReference type="NCBI Taxonomy" id="1449801"/>
    <lineage>
        <taxon>Bacteria</taxon>
        <taxon>Bacillati</taxon>
        <taxon>Bacillota</taxon>
        <taxon>Bacilli</taxon>
        <taxon>Bacillales</taxon>
        <taxon>Bacillaceae</taxon>
        <taxon>Pontibacillus</taxon>
    </lineage>
</organism>
<dbReference type="CDD" id="cd00093">
    <property type="entry name" value="HTH_XRE"/>
    <property type="match status" value="1"/>
</dbReference>
<dbReference type="Pfam" id="PF08671">
    <property type="entry name" value="SinI"/>
    <property type="match status" value="1"/>
</dbReference>
<dbReference type="SMART" id="SM00530">
    <property type="entry name" value="HTH_XRE"/>
    <property type="match status" value="1"/>
</dbReference>
<dbReference type="InterPro" id="IPR050807">
    <property type="entry name" value="TransReg_Diox_bact_type"/>
</dbReference>
<proteinExistence type="predicted"/>
<dbReference type="PROSITE" id="PS51500">
    <property type="entry name" value="SIN"/>
    <property type="match status" value="1"/>
</dbReference>
<keyword evidence="1" id="KW-0238">DNA-binding</keyword>
<feature type="domain" description="Sin" evidence="3">
    <location>
        <begin position="59"/>
        <end position="97"/>
    </location>
</feature>
<reference evidence="4 5" key="1">
    <citation type="submission" date="2024-09" db="EMBL/GenBank/DDBJ databases">
        <authorList>
            <person name="Sun Q."/>
            <person name="Mori K."/>
        </authorList>
    </citation>
    <scope>NUCLEOTIDE SEQUENCE [LARGE SCALE GENOMIC DNA]</scope>
    <source>
        <strain evidence="4 5">NCAIM B.02529</strain>
    </source>
</reference>
<dbReference type="PANTHER" id="PTHR46797">
    <property type="entry name" value="HTH-TYPE TRANSCRIPTIONAL REGULATOR"/>
    <property type="match status" value="1"/>
</dbReference>
<dbReference type="PROSITE" id="PS50943">
    <property type="entry name" value="HTH_CROC1"/>
    <property type="match status" value="1"/>
</dbReference>
<accession>A0ABV6LPJ8</accession>
<dbReference type="PANTHER" id="PTHR46797:SF1">
    <property type="entry name" value="METHYLPHOSPHONATE SYNTHASE"/>
    <property type="match status" value="1"/>
</dbReference>
<dbReference type="InterPro" id="IPR010982">
    <property type="entry name" value="Lambda_DNA-bd_dom_sf"/>
</dbReference>
<keyword evidence="5" id="KW-1185">Reference proteome</keyword>
<dbReference type="SUPFAM" id="SSF47413">
    <property type="entry name" value="lambda repressor-like DNA-binding domains"/>
    <property type="match status" value="1"/>
</dbReference>
<dbReference type="InterPro" id="IPR036281">
    <property type="entry name" value="SinR/SinI_dimer_dom_sf"/>
</dbReference>
<sequence length="102" mass="12090">MIGDRIQYYRKQQGLSLEELAQRAEVAEPYLKAVEQHIKTNPSVYILARLANVLQVPIHELQKQEEMLDKEWLQLTKEAMDSGISKDEFRQFLDFNHWESDQ</sequence>
<feature type="domain" description="HTH cro/C1-type" evidence="2">
    <location>
        <begin position="6"/>
        <end position="61"/>
    </location>
</feature>
<evidence type="ECO:0000259" key="2">
    <source>
        <dbReference type="PROSITE" id="PS50943"/>
    </source>
</evidence>
<dbReference type="RefSeq" id="WP_377348168.1">
    <property type="nucleotide sequence ID" value="NZ_JBHLTP010000010.1"/>
</dbReference>
<evidence type="ECO:0000259" key="3">
    <source>
        <dbReference type="PROSITE" id="PS51500"/>
    </source>
</evidence>
<evidence type="ECO:0000313" key="5">
    <source>
        <dbReference type="Proteomes" id="UP001589836"/>
    </source>
</evidence>
<dbReference type="EMBL" id="JBHLTP010000010">
    <property type="protein sequence ID" value="MFC0524317.1"/>
    <property type="molecule type" value="Genomic_DNA"/>
</dbReference>
<name>A0ABV6LPJ8_9BACI</name>
<comment type="caution">
    <text evidence="4">The sequence shown here is derived from an EMBL/GenBank/DDBJ whole genome shotgun (WGS) entry which is preliminary data.</text>
</comment>
<evidence type="ECO:0000256" key="1">
    <source>
        <dbReference type="ARBA" id="ARBA00023125"/>
    </source>
</evidence>
<dbReference type="Pfam" id="PF01381">
    <property type="entry name" value="HTH_3"/>
    <property type="match status" value="1"/>
</dbReference>
<dbReference type="Proteomes" id="UP001589836">
    <property type="component" value="Unassembled WGS sequence"/>
</dbReference>
<dbReference type="SUPFAM" id="SSF47406">
    <property type="entry name" value="SinR repressor dimerisation domain-like"/>
    <property type="match status" value="1"/>
</dbReference>
<gene>
    <name evidence="4" type="ORF">ACFFGV_12140</name>
</gene>
<evidence type="ECO:0000313" key="4">
    <source>
        <dbReference type="EMBL" id="MFC0524317.1"/>
    </source>
</evidence>
<dbReference type="InterPro" id="IPR010981">
    <property type="entry name" value="SinR/SinI_dimer_dom"/>
</dbReference>
<dbReference type="InterPro" id="IPR001387">
    <property type="entry name" value="Cro/C1-type_HTH"/>
</dbReference>
<protein>
    <submittedName>
        <fullName evidence="4">Helix-turn-helix domain-containing protein</fullName>
    </submittedName>
</protein>